<evidence type="ECO:0000313" key="3">
    <source>
        <dbReference type="EMBL" id="KAG2486350.1"/>
    </source>
</evidence>
<feature type="domain" description="Nucleotide-diphospho-sugar transferase" evidence="2">
    <location>
        <begin position="27"/>
        <end position="183"/>
    </location>
</feature>
<dbReference type="InterPro" id="IPR053250">
    <property type="entry name" value="Glycosyltransferase_77"/>
</dbReference>
<dbReference type="EMBL" id="JAEHOE010000113">
    <property type="protein sequence ID" value="KAG2486350.1"/>
    <property type="molecule type" value="Genomic_DNA"/>
</dbReference>
<keyword evidence="4" id="KW-1185">Reference proteome</keyword>
<dbReference type="PANTHER" id="PTHR46936:SF1">
    <property type="entry name" value="ARABINOSYLTRANSFERASE XEG113"/>
    <property type="match status" value="1"/>
</dbReference>
<dbReference type="GO" id="GO:0052325">
    <property type="term" value="P:cell wall pectin biosynthetic process"/>
    <property type="evidence" value="ECO:0007669"/>
    <property type="project" value="TreeGrafter"/>
</dbReference>
<sequence>MFGGNLTLDAPAAAASLGPASGPGAGASGAYVWQSEAWNDATWAKVRAVHGLVAGGYCVLHSDVDASWLRDPAPLLDWITPPAGEGQGGQGQGEGGEGGLVFPAAAFSHDGLVSPNPAGPAGALGLELGGSPYYNLNTGVYWVAGSAQGAALMRAWLAVREASFPGHDQQALNLLVRGAAAVGHGLKPRGYVDPPPPRRLSVPRARLGRLGSTPWGAGGGEVGLWAAPGAPGVPGGDAGGALVGVLAVSSFSHTYAFGATRLHTVRQHPLYEVHWVWGGRSVESKRAAMREAGAAWDPPAWYAPERVLTFELEHDPLPPGYNSWPASRTDDMVTFALGQLNAQLQQTYWALGLALATNRTLVLPRFQCYCARGWYRTTACRIGDERDTQFPFNCTLSHLLRAKRLAEGHLRLHDPLLGGGGGGGGWRVAEVREAGFMDNPRTDPGLKAASRLVLTLRGAAGGAAATSLSPSAASPSASPFPAPPPDQLLPLDAPLSDRTAQALLGPRGPHAAARVLHVPRPPGVFARGFEDGALWAAFDAGVQGLAATWCCRAQGGPGPRRERLQPLPESRRGRAVAGAVAGVEAGT</sequence>
<evidence type="ECO:0000256" key="1">
    <source>
        <dbReference type="SAM" id="MobiDB-lite"/>
    </source>
</evidence>
<name>A0A835XSZ6_9CHLO</name>
<dbReference type="GO" id="GO:0052636">
    <property type="term" value="F:arabinosyltransferase activity"/>
    <property type="evidence" value="ECO:0007669"/>
    <property type="project" value="TreeGrafter"/>
</dbReference>
<dbReference type="PANTHER" id="PTHR46936">
    <property type="entry name" value="ARABINOSYLTRANSFERASE XEG113"/>
    <property type="match status" value="1"/>
</dbReference>
<organism evidence="3 4">
    <name type="scientific">Edaphochlamys debaryana</name>
    <dbReference type="NCBI Taxonomy" id="47281"/>
    <lineage>
        <taxon>Eukaryota</taxon>
        <taxon>Viridiplantae</taxon>
        <taxon>Chlorophyta</taxon>
        <taxon>core chlorophytes</taxon>
        <taxon>Chlorophyceae</taxon>
        <taxon>CS clade</taxon>
        <taxon>Chlamydomonadales</taxon>
        <taxon>Chlamydomonadales incertae sedis</taxon>
        <taxon>Edaphochlamys</taxon>
    </lineage>
</organism>
<reference evidence="3" key="1">
    <citation type="journal article" date="2020" name="bioRxiv">
        <title>Comparative genomics of Chlamydomonas.</title>
        <authorList>
            <person name="Craig R.J."/>
            <person name="Hasan A.R."/>
            <person name="Ness R.W."/>
            <person name="Keightley P.D."/>
        </authorList>
    </citation>
    <scope>NUCLEOTIDE SEQUENCE</scope>
    <source>
        <strain evidence="3">CCAP 11/70</strain>
    </source>
</reference>
<dbReference type="InterPro" id="IPR005069">
    <property type="entry name" value="Nucl-diP-sugar_transferase"/>
</dbReference>
<gene>
    <name evidence="3" type="ORF">HYH03_014931</name>
</gene>
<proteinExistence type="predicted"/>
<feature type="compositionally biased region" description="Pro residues" evidence="1">
    <location>
        <begin position="478"/>
        <end position="487"/>
    </location>
</feature>
<evidence type="ECO:0000313" key="4">
    <source>
        <dbReference type="Proteomes" id="UP000612055"/>
    </source>
</evidence>
<comment type="caution">
    <text evidence="3">The sequence shown here is derived from an EMBL/GenBank/DDBJ whole genome shotgun (WGS) entry which is preliminary data.</text>
</comment>
<feature type="region of interest" description="Disordered" evidence="1">
    <location>
        <begin position="465"/>
        <end position="491"/>
    </location>
</feature>
<protein>
    <recommendedName>
        <fullName evidence="2">Nucleotide-diphospho-sugar transferase domain-containing protein</fullName>
    </recommendedName>
</protein>
<dbReference type="GO" id="GO:0005794">
    <property type="term" value="C:Golgi apparatus"/>
    <property type="evidence" value="ECO:0007669"/>
    <property type="project" value="TreeGrafter"/>
</dbReference>
<dbReference type="AlphaFoldDB" id="A0A835XSZ6"/>
<dbReference type="Proteomes" id="UP000612055">
    <property type="component" value="Unassembled WGS sequence"/>
</dbReference>
<evidence type="ECO:0000259" key="2">
    <source>
        <dbReference type="Pfam" id="PF03407"/>
    </source>
</evidence>
<accession>A0A835XSZ6</accession>
<dbReference type="OrthoDB" id="540503at2759"/>
<dbReference type="Pfam" id="PF03407">
    <property type="entry name" value="Nucleotid_trans"/>
    <property type="match status" value="1"/>
</dbReference>
<feature type="compositionally biased region" description="Low complexity" evidence="1">
    <location>
        <begin position="465"/>
        <end position="477"/>
    </location>
</feature>